<proteinExistence type="inferred from homology"/>
<dbReference type="PANTHER" id="PTHR43586:SF24">
    <property type="entry name" value="BLR4730 PROTEIN"/>
    <property type="match status" value="1"/>
</dbReference>
<gene>
    <name evidence="7" type="ORF">TrCOL_g3548</name>
</gene>
<protein>
    <recommendedName>
        <fullName evidence="6">Aminotransferase class V domain-containing protein</fullName>
    </recommendedName>
</protein>
<keyword evidence="8" id="KW-1185">Reference proteome</keyword>
<organism evidence="7 8">
    <name type="scientific">Triparma columacea</name>
    <dbReference type="NCBI Taxonomy" id="722753"/>
    <lineage>
        <taxon>Eukaryota</taxon>
        <taxon>Sar</taxon>
        <taxon>Stramenopiles</taxon>
        <taxon>Ochrophyta</taxon>
        <taxon>Bolidophyceae</taxon>
        <taxon>Parmales</taxon>
        <taxon>Triparmaceae</taxon>
        <taxon>Triparma</taxon>
    </lineage>
</organism>
<evidence type="ECO:0000256" key="2">
    <source>
        <dbReference type="ARBA" id="ARBA00022898"/>
    </source>
</evidence>
<reference evidence="8" key="1">
    <citation type="journal article" date="2023" name="Commun. Biol.">
        <title>Genome analysis of Parmales, the sister group of diatoms, reveals the evolutionary specialization of diatoms from phago-mixotrophs to photoautotrophs.</title>
        <authorList>
            <person name="Ban H."/>
            <person name="Sato S."/>
            <person name="Yoshikawa S."/>
            <person name="Yamada K."/>
            <person name="Nakamura Y."/>
            <person name="Ichinomiya M."/>
            <person name="Sato N."/>
            <person name="Blanc-Mathieu R."/>
            <person name="Endo H."/>
            <person name="Kuwata A."/>
            <person name="Ogata H."/>
        </authorList>
    </citation>
    <scope>NUCLEOTIDE SEQUENCE [LARGE SCALE GENOMIC DNA]</scope>
</reference>
<dbReference type="Proteomes" id="UP001165065">
    <property type="component" value="Unassembled WGS sequence"/>
</dbReference>
<evidence type="ECO:0000256" key="1">
    <source>
        <dbReference type="ARBA" id="ARBA00001933"/>
    </source>
</evidence>
<sequence>MSHTRFKLIASLLLLLPHIQPLSIPSDYWTTDRIQSVRSSMSGALSSNHLHCNAAGACPSPDSVISTLTSHLHSELSVGGYAAADSAADRLGSTYRSLERLVNAPAGSVALHDSSTSSFTHGIHSIPLDEDSVIISCSSAEYASNAIAIMKHSRDKLALDPVFLPNTDMGGVDMERLAFELSKPGRKVAAVVLTHAPTNGGLINNAEGIGKMIKGLEDPPLFLLDACQTVGQVELDVKKLKVDLMAGTSRKWLRGPRGVGFLFVNPTATLLEPSHLDLRGATWILDPSSRWTYEVDKSAKRYEFWEGSVANKLAFGKAVEVAQEIGVGNIRERVRGLADMTRKMVESELGMKCMDVRDGELKELSGICSFDASPIGGADRAVEMMAGLGISISATGTSSTLHDARERDLPERLLRISPHYFNTEEEIERVVETLRSIKK</sequence>
<dbReference type="EMBL" id="BRYA01000075">
    <property type="protein sequence ID" value="GMI37593.1"/>
    <property type="molecule type" value="Genomic_DNA"/>
</dbReference>
<dbReference type="PANTHER" id="PTHR43586">
    <property type="entry name" value="CYSTEINE DESULFURASE"/>
    <property type="match status" value="1"/>
</dbReference>
<dbReference type="Gene3D" id="3.90.1150.10">
    <property type="entry name" value="Aspartate Aminotransferase, domain 1"/>
    <property type="match status" value="1"/>
</dbReference>
<dbReference type="InterPro" id="IPR015422">
    <property type="entry name" value="PyrdxlP-dep_Trfase_small"/>
</dbReference>
<dbReference type="OrthoDB" id="7403325at2759"/>
<feature type="signal peptide" evidence="5">
    <location>
        <begin position="1"/>
        <end position="21"/>
    </location>
</feature>
<evidence type="ECO:0000256" key="3">
    <source>
        <dbReference type="RuleBase" id="RU004075"/>
    </source>
</evidence>
<keyword evidence="2" id="KW-0663">Pyridoxal phosphate</keyword>
<name>A0A9W7G8I2_9STRA</name>
<dbReference type="Gene3D" id="3.40.640.10">
    <property type="entry name" value="Type I PLP-dependent aspartate aminotransferase-like (Major domain)"/>
    <property type="match status" value="1"/>
</dbReference>
<dbReference type="PROSITE" id="PS00595">
    <property type="entry name" value="AA_TRANSFER_CLASS_5"/>
    <property type="match status" value="1"/>
</dbReference>
<dbReference type="AlphaFoldDB" id="A0A9W7G8I2"/>
<evidence type="ECO:0000256" key="4">
    <source>
        <dbReference type="RuleBase" id="RU004504"/>
    </source>
</evidence>
<evidence type="ECO:0000313" key="7">
    <source>
        <dbReference type="EMBL" id="GMI37593.1"/>
    </source>
</evidence>
<comment type="similarity">
    <text evidence="3">Belongs to the class-V pyridoxal-phosphate-dependent aminotransferase family.</text>
</comment>
<dbReference type="SUPFAM" id="SSF53383">
    <property type="entry name" value="PLP-dependent transferases"/>
    <property type="match status" value="1"/>
</dbReference>
<keyword evidence="5" id="KW-0732">Signal</keyword>
<accession>A0A9W7G8I2</accession>
<dbReference type="Pfam" id="PF00266">
    <property type="entry name" value="Aminotran_5"/>
    <property type="match status" value="1"/>
</dbReference>
<feature type="domain" description="Aminotransferase class V" evidence="6">
    <location>
        <begin position="57"/>
        <end position="430"/>
    </location>
</feature>
<evidence type="ECO:0000313" key="8">
    <source>
        <dbReference type="Proteomes" id="UP001165065"/>
    </source>
</evidence>
<dbReference type="InterPro" id="IPR015421">
    <property type="entry name" value="PyrdxlP-dep_Trfase_major"/>
</dbReference>
<comment type="caution">
    <text evidence="7">The sequence shown here is derived from an EMBL/GenBank/DDBJ whole genome shotgun (WGS) entry which is preliminary data.</text>
</comment>
<comment type="cofactor">
    <cofactor evidence="1 4">
        <name>pyridoxal 5'-phosphate</name>
        <dbReference type="ChEBI" id="CHEBI:597326"/>
    </cofactor>
</comment>
<evidence type="ECO:0000259" key="6">
    <source>
        <dbReference type="Pfam" id="PF00266"/>
    </source>
</evidence>
<feature type="chain" id="PRO_5040880417" description="Aminotransferase class V domain-containing protein" evidence="5">
    <location>
        <begin position="22"/>
        <end position="439"/>
    </location>
</feature>
<dbReference type="InterPro" id="IPR015424">
    <property type="entry name" value="PyrdxlP-dep_Trfase"/>
</dbReference>
<dbReference type="InterPro" id="IPR020578">
    <property type="entry name" value="Aminotrans_V_PyrdxlP_BS"/>
</dbReference>
<evidence type="ECO:0000256" key="5">
    <source>
        <dbReference type="SAM" id="SignalP"/>
    </source>
</evidence>
<dbReference type="InterPro" id="IPR000192">
    <property type="entry name" value="Aminotrans_V_dom"/>
</dbReference>